<dbReference type="AlphaFoldDB" id="A0AA37PGZ8"/>
<evidence type="ECO:0000313" key="2">
    <source>
        <dbReference type="Proteomes" id="UP001055115"/>
    </source>
</evidence>
<dbReference type="Proteomes" id="UP001055115">
    <property type="component" value="Unassembled WGS sequence"/>
</dbReference>
<keyword evidence="2" id="KW-1185">Reference proteome</keyword>
<accession>A0AA37PGZ8</accession>
<dbReference type="RefSeq" id="XP_049134513.1">
    <property type="nucleotide sequence ID" value="XM_049278556.1"/>
</dbReference>
<protein>
    <submittedName>
        <fullName evidence="1">Uncharacterized protein</fullName>
    </submittedName>
</protein>
<evidence type="ECO:0000313" key="1">
    <source>
        <dbReference type="EMBL" id="GKT52163.1"/>
    </source>
</evidence>
<sequence length="214" mass="24259">MQAFCCVSDTCASVVDSCSFFEGEFSPSDKKYNGYRNVYKCEYGLLETYCDLEKQYLCCATEFDKCYWVGKGTCDDNECASYEVELALDYYGDTKSHYAARFNGRKKVLCCTPFSKLNPFIGISLDKLFPTLPPLTGVPDYDLQHLEFKGDSPESFGFVIIDGPPDVVTSLTKRDGSHIDFVDCEPSKRYDFTRHTVRYLCLDNSDASNCNKIH</sequence>
<proteinExistence type="predicted"/>
<organism evidence="1 2">
    <name type="scientific">Colletotrichum spaethianum</name>
    <dbReference type="NCBI Taxonomy" id="700344"/>
    <lineage>
        <taxon>Eukaryota</taxon>
        <taxon>Fungi</taxon>
        <taxon>Dikarya</taxon>
        <taxon>Ascomycota</taxon>
        <taxon>Pezizomycotina</taxon>
        <taxon>Sordariomycetes</taxon>
        <taxon>Hypocreomycetidae</taxon>
        <taxon>Glomerellales</taxon>
        <taxon>Glomerellaceae</taxon>
        <taxon>Colletotrichum</taxon>
        <taxon>Colletotrichum spaethianum species complex</taxon>
    </lineage>
</organism>
<dbReference type="GeneID" id="73333146"/>
<gene>
    <name evidence="1" type="ORF">ColSpa_12344</name>
</gene>
<dbReference type="EMBL" id="BQXU01000062">
    <property type="protein sequence ID" value="GKT52163.1"/>
    <property type="molecule type" value="Genomic_DNA"/>
</dbReference>
<name>A0AA37PGZ8_9PEZI</name>
<comment type="caution">
    <text evidence="1">The sequence shown here is derived from an EMBL/GenBank/DDBJ whole genome shotgun (WGS) entry which is preliminary data.</text>
</comment>
<reference evidence="1 2" key="1">
    <citation type="submission" date="2022-03" db="EMBL/GenBank/DDBJ databases">
        <title>Genome data of Colletotrichum spp.</title>
        <authorList>
            <person name="Utami Y.D."/>
            <person name="Hiruma K."/>
        </authorList>
    </citation>
    <scope>NUCLEOTIDE SEQUENCE [LARGE SCALE GENOMIC DNA]</scope>
    <source>
        <strain evidence="1 2">MAFF 239500</strain>
    </source>
</reference>